<keyword evidence="1" id="KW-0812">Transmembrane</keyword>
<dbReference type="AlphaFoldDB" id="A0A8J2MKT6"/>
<evidence type="ECO:0000256" key="1">
    <source>
        <dbReference type="SAM" id="Phobius"/>
    </source>
</evidence>
<dbReference type="InterPro" id="IPR000535">
    <property type="entry name" value="MSP_dom"/>
</dbReference>
<dbReference type="Proteomes" id="UP000786811">
    <property type="component" value="Unassembled WGS sequence"/>
</dbReference>
<dbReference type="InterPro" id="IPR036273">
    <property type="entry name" value="CRAL/TRIO_N_dom_sf"/>
</dbReference>
<organism evidence="4 5">
    <name type="scientific">Cotesia congregata</name>
    <name type="common">Parasitoid wasp</name>
    <name type="synonym">Apanteles congregatus</name>
    <dbReference type="NCBI Taxonomy" id="51543"/>
    <lineage>
        <taxon>Eukaryota</taxon>
        <taxon>Metazoa</taxon>
        <taxon>Ecdysozoa</taxon>
        <taxon>Arthropoda</taxon>
        <taxon>Hexapoda</taxon>
        <taxon>Insecta</taxon>
        <taxon>Pterygota</taxon>
        <taxon>Neoptera</taxon>
        <taxon>Endopterygota</taxon>
        <taxon>Hymenoptera</taxon>
        <taxon>Apocrita</taxon>
        <taxon>Ichneumonoidea</taxon>
        <taxon>Braconidae</taxon>
        <taxon>Microgastrinae</taxon>
        <taxon>Cotesia</taxon>
    </lineage>
</organism>
<dbReference type="PROSITE" id="PS50202">
    <property type="entry name" value="MSP"/>
    <property type="match status" value="1"/>
</dbReference>
<comment type="caution">
    <text evidence="4">The sequence shown here is derived from an EMBL/GenBank/DDBJ whole genome shotgun (WGS) entry which is preliminary data.</text>
</comment>
<dbReference type="Pfam" id="PF00650">
    <property type="entry name" value="CRAL_TRIO"/>
    <property type="match status" value="1"/>
</dbReference>
<evidence type="ECO:0000313" key="5">
    <source>
        <dbReference type="Proteomes" id="UP000786811"/>
    </source>
</evidence>
<dbReference type="EMBL" id="CAJNRD030001118">
    <property type="protein sequence ID" value="CAG5082803.1"/>
    <property type="molecule type" value="Genomic_DNA"/>
</dbReference>
<feature type="transmembrane region" description="Helical" evidence="1">
    <location>
        <begin position="443"/>
        <end position="462"/>
    </location>
</feature>
<dbReference type="Pfam" id="PF00635">
    <property type="entry name" value="Motile_Sperm"/>
    <property type="match status" value="1"/>
</dbReference>
<protein>
    <submittedName>
        <fullName evidence="4">Similar to MOSPD2: Motile sperm domain-containing protein 2 (Homo sapiens)</fullName>
    </submittedName>
</protein>
<dbReference type="Gene3D" id="2.60.40.10">
    <property type="entry name" value="Immunoglobulins"/>
    <property type="match status" value="1"/>
</dbReference>
<dbReference type="Gene3D" id="3.40.525.10">
    <property type="entry name" value="CRAL-TRIO lipid binding domain"/>
    <property type="match status" value="1"/>
</dbReference>
<sequence>MELQQQISELREKFLKKLEDEGNNFHPDDIVRVKTRDDWLRRFIEHSEFKVDDALNMMWNSCEWRQKVGANDINEENVRREYLEDGVFFGYGKDKDGKTLFIIRSKLHVRGARDFEELQRCVIYWLERLEREGNGDQITLFFDMSDTGLSNTDLEFIKYIINLLKHYYPNFLNNIILLDLPWVLNAALKIIKSWLPPPAIPKIKQVNKTGLKDLIDLNVALKSWGGTNEYVFKFIPEVRTNSLIVNGKLDNKKVHFAENSPLTEMPSSGFGDQSSEESMLAISPDVISFNKEGPEIIGTIVLKNTTTEKFLSYKIKTTAPEKFRVRRSTGVLAPGMQATVTVSLQPGFNLRALLHQDKFLVMCLPLKDSKMSSEDLTEFWKTNGKSAEQHKVFCRDGMNESASALSSSLTNTDRTTDSLHAKIAHLEECHGKLHKELRNVKHVMIISIIWTVVAAVAIVYILRSDIEQVLGNDQSCHTHSHI</sequence>
<dbReference type="SUPFAM" id="SSF46938">
    <property type="entry name" value="CRAL/TRIO N-terminal domain"/>
    <property type="match status" value="1"/>
</dbReference>
<feature type="domain" description="CRAL-TRIO" evidence="2">
    <location>
        <begin position="76"/>
        <end position="232"/>
    </location>
</feature>
<proteinExistence type="predicted"/>
<dbReference type="InterPro" id="IPR053012">
    <property type="entry name" value="ER-organelle_contact"/>
</dbReference>
<dbReference type="SMART" id="SM00516">
    <property type="entry name" value="SEC14"/>
    <property type="match status" value="1"/>
</dbReference>
<dbReference type="SUPFAM" id="SSF49354">
    <property type="entry name" value="PapD-like"/>
    <property type="match status" value="1"/>
</dbReference>
<name>A0A8J2MKT6_COTCN</name>
<accession>A0A8J2MKT6</accession>
<dbReference type="InterPro" id="IPR008962">
    <property type="entry name" value="PapD-like_sf"/>
</dbReference>
<dbReference type="GO" id="GO:0140284">
    <property type="term" value="C:endoplasmic reticulum-endosome membrane contact site"/>
    <property type="evidence" value="ECO:0007669"/>
    <property type="project" value="TreeGrafter"/>
</dbReference>
<dbReference type="InterPro" id="IPR013783">
    <property type="entry name" value="Ig-like_fold"/>
</dbReference>
<keyword evidence="1" id="KW-0472">Membrane</keyword>
<keyword evidence="1" id="KW-1133">Transmembrane helix</keyword>
<keyword evidence="5" id="KW-1185">Reference proteome</keyword>
<evidence type="ECO:0000259" key="2">
    <source>
        <dbReference type="PROSITE" id="PS50191"/>
    </source>
</evidence>
<dbReference type="InterPro" id="IPR036865">
    <property type="entry name" value="CRAL-TRIO_dom_sf"/>
</dbReference>
<feature type="domain" description="MSP" evidence="3">
    <location>
        <begin position="279"/>
        <end position="398"/>
    </location>
</feature>
<dbReference type="SUPFAM" id="SSF52087">
    <property type="entry name" value="CRAL/TRIO domain"/>
    <property type="match status" value="1"/>
</dbReference>
<dbReference type="PROSITE" id="PS50191">
    <property type="entry name" value="CRAL_TRIO"/>
    <property type="match status" value="1"/>
</dbReference>
<dbReference type="CDD" id="cd00170">
    <property type="entry name" value="SEC14"/>
    <property type="match status" value="1"/>
</dbReference>
<evidence type="ECO:0000259" key="3">
    <source>
        <dbReference type="PROSITE" id="PS50202"/>
    </source>
</evidence>
<dbReference type="PANTHER" id="PTHR46384">
    <property type="entry name" value="MOTILE SPERM DOMAIN-CONTAINING PROTEIN 2"/>
    <property type="match status" value="1"/>
</dbReference>
<dbReference type="GO" id="GO:0012505">
    <property type="term" value="C:endomembrane system"/>
    <property type="evidence" value="ECO:0007669"/>
    <property type="project" value="TreeGrafter"/>
</dbReference>
<evidence type="ECO:0000313" key="4">
    <source>
        <dbReference type="EMBL" id="CAG5082803.1"/>
    </source>
</evidence>
<dbReference type="OrthoDB" id="75724at2759"/>
<dbReference type="PANTHER" id="PTHR46384:SF1">
    <property type="entry name" value="MOTILE SPERM DOMAIN-CONTAINING PROTEIN 2"/>
    <property type="match status" value="1"/>
</dbReference>
<reference evidence="4" key="1">
    <citation type="submission" date="2021-04" db="EMBL/GenBank/DDBJ databases">
        <authorList>
            <person name="Chebbi M.A.C M."/>
        </authorList>
    </citation>
    <scope>NUCLEOTIDE SEQUENCE</scope>
</reference>
<gene>
    <name evidence="4" type="ORF">HICCMSTLAB_LOCUS3656</name>
</gene>
<dbReference type="InterPro" id="IPR001251">
    <property type="entry name" value="CRAL-TRIO_dom"/>
</dbReference>